<comment type="catalytic activity">
    <reaction evidence="7">
        <text>a ubiquinone + NADH + 5 H(+)(in) = a ubiquinol + NAD(+) + 4 H(+)(out)</text>
        <dbReference type="Rhea" id="RHEA:29091"/>
        <dbReference type="Rhea" id="RHEA-COMP:9565"/>
        <dbReference type="Rhea" id="RHEA-COMP:9566"/>
        <dbReference type="ChEBI" id="CHEBI:15378"/>
        <dbReference type="ChEBI" id="CHEBI:16389"/>
        <dbReference type="ChEBI" id="CHEBI:17976"/>
        <dbReference type="ChEBI" id="CHEBI:57540"/>
        <dbReference type="ChEBI" id="CHEBI:57945"/>
        <dbReference type="EC" id="7.1.1.2"/>
    </reaction>
</comment>
<dbReference type="EMBL" id="KC993183">
    <property type="protein sequence ID" value="AGS44239.1"/>
    <property type="molecule type" value="Genomic_DNA"/>
</dbReference>
<reference evidence="9" key="1">
    <citation type="submission" date="2013-04" db="EMBL/GenBank/DDBJ databases">
        <authorList>
            <person name="Hegedusova E."/>
            <person name="Brejova B."/>
            <person name="Nosek J."/>
        </authorList>
    </citation>
    <scope>NUCLEOTIDE SEQUENCE</scope>
    <source>
        <strain evidence="9">CBS 252</strain>
    </source>
</reference>
<evidence type="ECO:0000256" key="6">
    <source>
        <dbReference type="RuleBase" id="RU000471"/>
    </source>
</evidence>
<feature type="transmembrane region" description="Helical" evidence="8">
    <location>
        <begin position="144"/>
        <end position="163"/>
    </location>
</feature>
<dbReference type="GO" id="GO:0003954">
    <property type="term" value="F:NADH dehydrogenase activity"/>
    <property type="evidence" value="ECO:0007669"/>
    <property type="project" value="TreeGrafter"/>
</dbReference>
<feature type="transmembrane region" description="Helical" evidence="8">
    <location>
        <begin position="175"/>
        <end position="193"/>
    </location>
</feature>
<gene>
    <name evidence="9" type="primary">nad1</name>
</gene>
<keyword evidence="7" id="KW-0830">Ubiquinone</keyword>
<evidence type="ECO:0000256" key="3">
    <source>
        <dbReference type="ARBA" id="ARBA00022692"/>
    </source>
</evidence>
<comment type="subcellular location">
    <subcellularLocation>
        <location evidence="1">Membrane</location>
        <topology evidence="1">Multi-pass membrane protein</topology>
    </subcellularLocation>
    <subcellularLocation>
        <location evidence="6">Mitochondrion inner membrane</location>
        <topology evidence="6">Multi-pass membrane protein</topology>
    </subcellularLocation>
</comment>
<dbReference type="GO" id="GO:0008137">
    <property type="term" value="F:NADH dehydrogenase (ubiquinone) activity"/>
    <property type="evidence" value="ECO:0007669"/>
    <property type="project" value="UniProtKB-EC"/>
</dbReference>
<keyword evidence="3 6" id="KW-0812">Transmembrane</keyword>
<dbReference type="GeneID" id="16694682"/>
<keyword evidence="6" id="KW-0520">NAD</keyword>
<feature type="transmembrane region" description="Helical" evidence="8">
    <location>
        <begin position="103"/>
        <end position="124"/>
    </location>
</feature>
<evidence type="ECO:0000256" key="7">
    <source>
        <dbReference type="RuleBase" id="RU000473"/>
    </source>
</evidence>
<keyword evidence="7 9" id="KW-0496">Mitochondrion</keyword>
<evidence type="ECO:0000256" key="8">
    <source>
        <dbReference type="SAM" id="Phobius"/>
    </source>
</evidence>
<name>S5TEF6_9ASCO</name>
<dbReference type="PROSITE" id="PS00667">
    <property type="entry name" value="COMPLEX1_ND1_1"/>
    <property type="match status" value="1"/>
</dbReference>
<keyword evidence="4 8" id="KW-1133">Transmembrane helix</keyword>
<dbReference type="GO" id="GO:0005743">
    <property type="term" value="C:mitochondrial inner membrane"/>
    <property type="evidence" value="ECO:0007669"/>
    <property type="project" value="UniProtKB-SubCell"/>
</dbReference>
<evidence type="ECO:0000256" key="1">
    <source>
        <dbReference type="ARBA" id="ARBA00004141"/>
    </source>
</evidence>
<dbReference type="GO" id="GO:0009060">
    <property type="term" value="P:aerobic respiration"/>
    <property type="evidence" value="ECO:0007669"/>
    <property type="project" value="TreeGrafter"/>
</dbReference>
<evidence type="ECO:0000256" key="4">
    <source>
        <dbReference type="ARBA" id="ARBA00022989"/>
    </source>
</evidence>
<feature type="transmembrane region" description="Helical" evidence="8">
    <location>
        <begin position="72"/>
        <end position="91"/>
    </location>
</feature>
<feature type="transmembrane region" description="Helical" evidence="8">
    <location>
        <begin position="236"/>
        <end position="260"/>
    </location>
</feature>
<dbReference type="InterPro" id="IPR001694">
    <property type="entry name" value="NADH_UbQ_OxRdtase_su1/FPO"/>
</dbReference>
<dbReference type="InterPro" id="IPR018086">
    <property type="entry name" value="NADH_UbQ_OxRdtase_su1_CS"/>
</dbReference>
<dbReference type="PROSITE" id="PS00668">
    <property type="entry name" value="COMPLEX1_ND1_2"/>
    <property type="match status" value="1"/>
</dbReference>
<feature type="transmembrane region" description="Helical" evidence="8">
    <location>
        <begin position="272"/>
        <end position="297"/>
    </location>
</feature>
<comment type="similarity">
    <text evidence="2 6">Belongs to the complex I subunit 1 family.</text>
</comment>
<sequence length="342" mass="38631">MIILKIIEMLILFIFVLLSVAYLTIAERKTLGYMQRRVGPNIVGYYGQLMAIADALKLLLKEIIIVRESDKVLIIISPIIALCFALLSWAVIPFSSGIAIGDINYSILFILVIGSIGVFGTLLVGWSSNSKFTLLASIRSTAQLISYELILTTIIIICIYLNNTLNINNFIDNQKAIWLLIPFIPLAIIYYIASIAETSRPPFDNVEAESELVSGHMTELSASPFVLFYLTEYNNIVIMCFLNIILFYGGYNIININWLIDLLSINNNNLVFFIELLFNSISISIKAIILTYGFIWVRASFPRLRYDLLVNLCWVILLPLLFSILILVPNILYIFDSADQSI</sequence>
<dbReference type="RefSeq" id="YP_008474979.1">
    <property type="nucleotide sequence ID" value="NC_022159.1"/>
</dbReference>
<dbReference type="EC" id="7.1.1.2" evidence="7"/>
<feature type="transmembrane region" description="Helical" evidence="8">
    <location>
        <begin position="309"/>
        <end position="335"/>
    </location>
</feature>
<evidence type="ECO:0000256" key="5">
    <source>
        <dbReference type="ARBA" id="ARBA00023136"/>
    </source>
</evidence>
<dbReference type="AlphaFoldDB" id="S5TEF6"/>
<proteinExistence type="inferred from homology"/>
<dbReference type="PANTHER" id="PTHR11432:SF3">
    <property type="entry name" value="NADH-UBIQUINONE OXIDOREDUCTASE CHAIN 1"/>
    <property type="match status" value="1"/>
</dbReference>
<accession>S5TEF6</accession>
<organism evidence="9">
    <name type="scientific">Barnettozyma californica</name>
    <dbReference type="NCBI Taxonomy" id="36038"/>
    <lineage>
        <taxon>Eukaryota</taxon>
        <taxon>Fungi</taxon>
        <taxon>Dikarya</taxon>
        <taxon>Ascomycota</taxon>
        <taxon>Saccharomycotina</taxon>
        <taxon>Saccharomycetes</taxon>
        <taxon>Phaffomycetales</taxon>
        <taxon>Phaffomycetaceae</taxon>
        <taxon>Barnettozyma</taxon>
    </lineage>
</organism>
<protein>
    <recommendedName>
        <fullName evidence="7">NADH-ubiquinone oxidoreductase chain 1</fullName>
        <ecNumber evidence="7">7.1.1.2</ecNumber>
    </recommendedName>
</protein>
<keyword evidence="5 8" id="KW-0472">Membrane</keyword>
<evidence type="ECO:0000256" key="2">
    <source>
        <dbReference type="ARBA" id="ARBA00010535"/>
    </source>
</evidence>
<dbReference type="PANTHER" id="PTHR11432">
    <property type="entry name" value="NADH DEHYDROGENASE SUBUNIT 1"/>
    <property type="match status" value="1"/>
</dbReference>
<geneLocation type="mitochondrion" evidence="9"/>
<evidence type="ECO:0000313" key="9">
    <source>
        <dbReference type="EMBL" id="AGS44239.1"/>
    </source>
</evidence>
<dbReference type="HAMAP" id="MF_01350">
    <property type="entry name" value="NDH1_NuoH"/>
    <property type="match status" value="1"/>
</dbReference>
<dbReference type="Pfam" id="PF00146">
    <property type="entry name" value="NADHdh"/>
    <property type="match status" value="1"/>
</dbReference>